<name>E3Q4M2_COLGM</name>
<dbReference type="GO" id="GO:0046872">
    <property type="term" value="F:metal ion binding"/>
    <property type="evidence" value="ECO:0007669"/>
    <property type="project" value="UniProtKB-KW"/>
</dbReference>
<evidence type="ECO:0000256" key="3">
    <source>
        <dbReference type="ARBA" id="ARBA00022833"/>
    </source>
</evidence>
<dbReference type="InterPro" id="IPR006913">
    <property type="entry name" value="CENP-V/GFA"/>
</dbReference>
<accession>E3Q4M2</accession>
<dbReference type="PANTHER" id="PTHR33337">
    <property type="entry name" value="GFA DOMAIN-CONTAINING PROTEIN"/>
    <property type="match status" value="1"/>
</dbReference>
<evidence type="ECO:0000256" key="4">
    <source>
        <dbReference type="ARBA" id="ARBA00023239"/>
    </source>
</evidence>
<keyword evidence="3" id="KW-0862">Zinc</keyword>
<dbReference type="Gene3D" id="3.90.1590.10">
    <property type="entry name" value="glutathione-dependent formaldehyde- activating enzyme (gfa)"/>
    <property type="match status" value="1"/>
</dbReference>
<dbReference type="VEuPathDB" id="FungiDB:GLRG_01181"/>
<feature type="non-terminal residue" evidence="6">
    <location>
        <position position="1"/>
    </location>
</feature>
<comment type="similarity">
    <text evidence="1">Belongs to the Gfa family.</text>
</comment>
<dbReference type="InterPro" id="IPR011057">
    <property type="entry name" value="Mss4-like_sf"/>
</dbReference>
<dbReference type="Pfam" id="PF04828">
    <property type="entry name" value="GFA"/>
    <property type="match status" value="1"/>
</dbReference>
<gene>
    <name evidence="6" type="ORF">GLRG_01181</name>
</gene>
<dbReference type="SUPFAM" id="SSF51316">
    <property type="entry name" value="Mss4-like"/>
    <property type="match status" value="1"/>
</dbReference>
<dbReference type="Proteomes" id="UP000008782">
    <property type="component" value="Unassembled WGS sequence"/>
</dbReference>
<evidence type="ECO:0000313" key="7">
    <source>
        <dbReference type="Proteomes" id="UP000008782"/>
    </source>
</evidence>
<dbReference type="AlphaFoldDB" id="E3Q4M2"/>
<evidence type="ECO:0000313" key="6">
    <source>
        <dbReference type="EMBL" id="EFQ26037.1"/>
    </source>
</evidence>
<dbReference type="eggNOG" id="ENOG502RZKF">
    <property type="taxonomic scope" value="Eukaryota"/>
</dbReference>
<keyword evidence="7" id="KW-1185">Reference proteome</keyword>
<proteinExistence type="inferred from homology"/>
<feature type="domain" description="CENP-V/GFA" evidence="5">
    <location>
        <begin position="2"/>
        <end position="80"/>
    </location>
</feature>
<evidence type="ECO:0000259" key="5">
    <source>
        <dbReference type="Pfam" id="PF04828"/>
    </source>
</evidence>
<dbReference type="RefSeq" id="XP_008090057.1">
    <property type="nucleotide sequence ID" value="XM_008091866.1"/>
</dbReference>
<protein>
    <recommendedName>
        <fullName evidence="5">CENP-V/GFA domain-containing protein</fullName>
    </recommendedName>
</protein>
<reference evidence="7" key="1">
    <citation type="journal article" date="2012" name="Nat. Genet.">
        <title>Lifestyle transitions in plant pathogenic Colletotrichum fungi deciphered by genome and transcriptome analyses.</title>
        <authorList>
            <person name="O'Connell R.J."/>
            <person name="Thon M.R."/>
            <person name="Hacquard S."/>
            <person name="Amyotte S.G."/>
            <person name="Kleemann J."/>
            <person name="Torres M.F."/>
            <person name="Damm U."/>
            <person name="Buiate E.A."/>
            <person name="Epstein L."/>
            <person name="Alkan N."/>
            <person name="Altmueller J."/>
            <person name="Alvarado-Balderrama L."/>
            <person name="Bauser C.A."/>
            <person name="Becker C."/>
            <person name="Birren B.W."/>
            <person name="Chen Z."/>
            <person name="Choi J."/>
            <person name="Crouch J.A."/>
            <person name="Duvick J.P."/>
            <person name="Farman M.A."/>
            <person name="Gan P."/>
            <person name="Heiman D."/>
            <person name="Henrissat B."/>
            <person name="Howard R.J."/>
            <person name="Kabbage M."/>
            <person name="Koch C."/>
            <person name="Kracher B."/>
            <person name="Kubo Y."/>
            <person name="Law A.D."/>
            <person name="Lebrun M.-H."/>
            <person name="Lee Y.-H."/>
            <person name="Miyara I."/>
            <person name="Moore N."/>
            <person name="Neumann U."/>
            <person name="Nordstroem K."/>
            <person name="Panaccione D.G."/>
            <person name="Panstruga R."/>
            <person name="Place M."/>
            <person name="Proctor R.H."/>
            <person name="Prusky D."/>
            <person name="Rech G."/>
            <person name="Reinhardt R."/>
            <person name="Rollins J.A."/>
            <person name="Rounsley S."/>
            <person name="Schardl C.L."/>
            <person name="Schwartz D.C."/>
            <person name="Shenoy N."/>
            <person name="Shirasu K."/>
            <person name="Sikhakolli U.R."/>
            <person name="Stueber K."/>
            <person name="Sukno S.A."/>
            <person name="Sweigard J.A."/>
            <person name="Takano Y."/>
            <person name="Takahara H."/>
            <person name="Trail F."/>
            <person name="van der Does H.C."/>
            <person name="Voll L.M."/>
            <person name="Will I."/>
            <person name="Young S."/>
            <person name="Zeng Q."/>
            <person name="Zhang J."/>
            <person name="Zhou S."/>
            <person name="Dickman M.B."/>
            <person name="Schulze-Lefert P."/>
            <person name="Ver Loren van Themaat E."/>
            <person name="Ma L.-J."/>
            <person name="Vaillancourt L.J."/>
        </authorList>
    </citation>
    <scope>NUCLEOTIDE SEQUENCE [LARGE SCALE GENOMIC DNA]</scope>
    <source>
        <strain evidence="7">M1.001 / M2 / FGSC 10212</strain>
    </source>
</reference>
<keyword evidence="2" id="KW-0479">Metal-binding</keyword>
<sequence>LVVADSHLRHVRGKENLKSFTQSKTIASGNDMTNYFCKTCGTLLYRVSSGFPNMSVLRIGTVDGFRLAETKLKPQLEQFVGTRVGWLAPVEDILQIERNLTLEDIRNIP</sequence>
<dbReference type="HOGENOM" id="CLU_055491_3_6_1"/>
<evidence type="ECO:0000256" key="1">
    <source>
        <dbReference type="ARBA" id="ARBA00005495"/>
    </source>
</evidence>
<dbReference type="PANTHER" id="PTHR33337:SF8">
    <property type="entry name" value="CENP-V_GFA DOMAIN-CONTAINING PROTEIN"/>
    <property type="match status" value="1"/>
</dbReference>
<dbReference type="STRING" id="645133.E3Q4M2"/>
<dbReference type="OrthoDB" id="428768at2759"/>
<dbReference type="GO" id="GO:0016846">
    <property type="term" value="F:carbon-sulfur lyase activity"/>
    <property type="evidence" value="ECO:0007669"/>
    <property type="project" value="InterPro"/>
</dbReference>
<keyword evidence="4" id="KW-0456">Lyase</keyword>
<evidence type="ECO:0000256" key="2">
    <source>
        <dbReference type="ARBA" id="ARBA00022723"/>
    </source>
</evidence>
<dbReference type="GeneID" id="24406546"/>
<dbReference type="EMBL" id="GG697333">
    <property type="protein sequence ID" value="EFQ26037.1"/>
    <property type="molecule type" value="Genomic_DNA"/>
</dbReference>
<organism evidence="7">
    <name type="scientific">Colletotrichum graminicola (strain M1.001 / M2 / FGSC 10212)</name>
    <name type="common">Maize anthracnose fungus</name>
    <name type="synonym">Glomerella graminicola</name>
    <dbReference type="NCBI Taxonomy" id="645133"/>
    <lineage>
        <taxon>Eukaryota</taxon>
        <taxon>Fungi</taxon>
        <taxon>Dikarya</taxon>
        <taxon>Ascomycota</taxon>
        <taxon>Pezizomycotina</taxon>
        <taxon>Sordariomycetes</taxon>
        <taxon>Hypocreomycetidae</taxon>
        <taxon>Glomerellales</taxon>
        <taxon>Glomerellaceae</taxon>
        <taxon>Colletotrichum</taxon>
        <taxon>Colletotrichum graminicola species complex</taxon>
    </lineage>
</organism>